<dbReference type="PANTHER" id="PTHR13847:SF281">
    <property type="entry name" value="FAD DEPENDENT OXIDOREDUCTASE DOMAIN-CONTAINING PROTEIN"/>
    <property type="match status" value="1"/>
</dbReference>
<dbReference type="RefSeq" id="WP_181931255.1">
    <property type="nucleotide sequence ID" value="NZ_CP054698.1"/>
</dbReference>
<evidence type="ECO:0000256" key="2">
    <source>
        <dbReference type="ARBA" id="ARBA00022723"/>
    </source>
</evidence>
<dbReference type="EMBL" id="CP054698">
    <property type="protein sequence ID" value="QMS88048.1"/>
    <property type="molecule type" value="Genomic_DNA"/>
</dbReference>
<accession>A0A7D7LBJ0</accession>
<keyword evidence="5" id="KW-1015">Disulfide bond</keyword>
<feature type="domain" description="Rieske" evidence="6">
    <location>
        <begin position="423"/>
        <end position="509"/>
    </location>
</feature>
<evidence type="ECO:0000313" key="8">
    <source>
        <dbReference type="Proteomes" id="UP000514713"/>
    </source>
</evidence>
<dbReference type="KEGG" id="ned:HUN01_10765"/>
<evidence type="ECO:0000256" key="4">
    <source>
        <dbReference type="ARBA" id="ARBA00023014"/>
    </source>
</evidence>
<dbReference type="InterPro" id="IPR038010">
    <property type="entry name" value="YhfW_C"/>
</dbReference>
<proteinExistence type="predicted"/>
<dbReference type="AlphaFoldDB" id="A0A7D7LBJ0"/>
<evidence type="ECO:0000256" key="1">
    <source>
        <dbReference type="ARBA" id="ARBA00022714"/>
    </source>
</evidence>
<dbReference type="Pfam" id="PF00355">
    <property type="entry name" value="Rieske"/>
    <property type="match status" value="1"/>
</dbReference>
<organism evidence="7 8">
    <name type="scientific">Nostoc edaphicum CCNP1411</name>
    <dbReference type="NCBI Taxonomy" id="1472755"/>
    <lineage>
        <taxon>Bacteria</taxon>
        <taxon>Bacillati</taxon>
        <taxon>Cyanobacteriota</taxon>
        <taxon>Cyanophyceae</taxon>
        <taxon>Nostocales</taxon>
        <taxon>Nostocaceae</taxon>
        <taxon>Nostoc</taxon>
    </lineage>
</organism>
<dbReference type="InterPro" id="IPR036922">
    <property type="entry name" value="Rieske_2Fe-2S_sf"/>
</dbReference>
<dbReference type="PRINTS" id="PR00162">
    <property type="entry name" value="RIESKE"/>
</dbReference>
<name>A0A7D7LBJ0_9NOSO</name>
<dbReference type="Gene3D" id="3.50.50.60">
    <property type="entry name" value="FAD/NAD(P)-binding domain"/>
    <property type="match status" value="1"/>
</dbReference>
<keyword evidence="8" id="KW-1185">Reference proteome</keyword>
<dbReference type="GO" id="GO:0016705">
    <property type="term" value="F:oxidoreductase activity, acting on paired donors, with incorporation or reduction of molecular oxygen"/>
    <property type="evidence" value="ECO:0007669"/>
    <property type="project" value="UniProtKB-ARBA"/>
</dbReference>
<evidence type="ECO:0000259" key="6">
    <source>
        <dbReference type="PROSITE" id="PS51296"/>
    </source>
</evidence>
<dbReference type="Pfam" id="PF01266">
    <property type="entry name" value="DAO"/>
    <property type="match status" value="1"/>
</dbReference>
<evidence type="ECO:0000256" key="3">
    <source>
        <dbReference type="ARBA" id="ARBA00023004"/>
    </source>
</evidence>
<dbReference type="FunFam" id="2.102.10.10:FF:000014">
    <property type="entry name" value="Oxidoreductase, FAD dependent"/>
    <property type="match status" value="1"/>
</dbReference>
<dbReference type="SUPFAM" id="SSF51905">
    <property type="entry name" value="FAD/NAD(P)-binding domain"/>
    <property type="match status" value="1"/>
</dbReference>
<dbReference type="GO" id="GO:0051537">
    <property type="term" value="F:2 iron, 2 sulfur cluster binding"/>
    <property type="evidence" value="ECO:0007669"/>
    <property type="project" value="UniProtKB-KW"/>
</dbReference>
<dbReference type="Gene3D" id="3.30.9.10">
    <property type="entry name" value="D-Amino Acid Oxidase, subunit A, domain 2"/>
    <property type="match status" value="1"/>
</dbReference>
<dbReference type="SUPFAM" id="SSF50022">
    <property type="entry name" value="ISP domain"/>
    <property type="match status" value="1"/>
</dbReference>
<dbReference type="PROSITE" id="PS51296">
    <property type="entry name" value="RIESKE"/>
    <property type="match status" value="1"/>
</dbReference>
<dbReference type="Gene3D" id="2.102.10.10">
    <property type="entry name" value="Rieske [2Fe-2S] iron-sulphur domain"/>
    <property type="match status" value="1"/>
</dbReference>
<dbReference type="InterPro" id="IPR017941">
    <property type="entry name" value="Rieske_2Fe-2S"/>
</dbReference>
<protein>
    <submittedName>
        <fullName evidence="7">FAD-dependent oxidoreductase</fullName>
    </submittedName>
</protein>
<dbReference type="GO" id="GO:0004497">
    <property type="term" value="F:monooxygenase activity"/>
    <property type="evidence" value="ECO:0007669"/>
    <property type="project" value="UniProtKB-ARBA"/>
</dbReference>
<dbReference type="GO" id="GO:0005737">
    <property type="term" value="C:cytoplasm"/>
    <property type="evidence" value="ECO:0007669"/>
    <property type="project" value="TreeGrafter"/>
</dbReference>
<gene>
    <name evidence="7" type="ORF">HUN01_10765</name>
</gene>
<sequence>MRNDSGKTISIWMTTAEVPDQLVLTENTHADVCVVGAGIAGMSTAYMLTCQGKSVVVLDDGPIGGGQTARTTAHLSNVLSYPYHELEQMHGKEGVKLVAQSHTTAINTIEAIATQENINCDFERLDGYLFPPDLKSIDEIQQELEAVHQAGLTDVEMVKKAPLTDFDTGACLRFPQQGQFDPLKYLSGLAEAIQRRGGRIYTGTHVEKIKGGLPARVETSSGKVVTADAVVVATNSPISNLATMHFKQAPYMTFVIGAKVPRDSVFKALYWDTLDPYHYVRTQSIDEQYDVLIVGGEDHKTGQADNASSRYAKLETWTRERFPMAQEVLFRWSGQVMNSDDGIAYIGKNPFDEENVYIVTGDTGIGMTHGTIAGILLTDLILGRKNTWAELYDPSRARISGVGDFISENINVATQYLEWVTPGDVDSVEKVTPGTGAVVRRGLTKVAAYRDENGTLHEHSAICTHLNCIVAWNSSEKTWDCPCHGSRFNTQGQVINGPAINGLTPMENK</sequence>
<keyword evidence="2" id="KW-0479">Metal-binding</keyword>
<dbReference type="GO" id="GO:0016020">
    <property type="term" value="C:membrane"/>
    <property type="evidence" value="ECO:0007669"/>
    <property type="project" value="InterPro"/>
</dbReference>
<dbReference type="InterPro" id="IPR006076">
    <property type="entry name" value="FAD-dep_OxRdtase"/>
</dbReference>
<keyword evidence="3" id="KW-0408">Iron</keyword>
<keyword evidence="1" id="KW-0001">2Fe-2S</keyword>
<reference evidence="8" key="1">
    <citation type="submission" date="2020-06" db="EMBL/GenBank/DDBJ databases">
        <title>Nostoc edaphicum CCNP1411 genome.</title>
        <authorList>
            <person name="Fidor A."/>
            <person name="Grabski M."/>
            <person name="Gawor J."/>
            <person name="Gromadka R."/>
            <person name="Wegrzyn G."/>
            <person name="Mazur-Marzec H."/>
        </authorList>
    </citation>
    <scope>NUCLEOTIDE SEQUENCE [LARGE SCALE GENOMIC DNA]</scope>
    <source>
        <strain evidence="8">CCNP1411</strain>
    </source>
</reference>
<dbReference type="Proteomes" id="UP000514713">
    <property type="component" value="Chromosome"/>
</dbReference>
<dbReference type="InterPro" id="IPR005805">
    <property type="entry name" value="Rieske_Fe-S_prot_C"/>
</dbReference>
<dbReference type="PANTHER" id="PTHR13847">
    <property type="entry name" value="SARCOSINE DEHYDROGENASE-RELATED"/>
    <property type="match status" value="1"/>
</dbReference>
<dbReference type="CDD" id="cd03477">
    <property type="entry name" value="Rieske_YhfW_C"/>
    <property type="match status" value="1"/>
</dbReference>
<evidence type="ECO:0000313" key="7">
    <source>
        <dbReference type="EMBL" id="QMS88048.1"/>
    </source>
</evidence>
<keyword evidence="4" id="KW-0411">Iron-sulfur</keyword>
<evidence type="ECO:0000256" key="5">
    <source>
        <dbReference type="ARBA" id="ARBA00023157"/>
    </source>
</evidence>
<dbReference type="InterPro" id="IPR036188">
    <property type="entry name" value="FAD/NAD-bd_sf"/>
</dbReference>
<dbReference type="GO" id="GO:0046872">
    <property type="term" value="F:metal ion binding"/>
    <property type="evidence" value="ECO:0007669"/>
    <property type="project" value="UniProtKB-KW"/>
</dbReference>